<dbReference type="EMBL" id="BGPR01049847">
    <property type="protein sequence ID" value="GBO26858.1"/>
    <property type="molecule type" value="Genomic_DNA"/>
</dbReference>
<accession>A0A4Y2VR29</accession>
<evidence type="ECO:0000313" key="1">
    <source>
        <dbReference type="EMBL" id="GBO26858.1"/>
    </source>
</evidence>
<name>A0A4Y2VR29_ARAVE</name>
<dbReference type="Proteomes" id="UP000499080">
    <property type="component" value="Unassembled WGS sequence"/>
</dbReference>
<comment type="caution">
    <text evidence="1">The sequence shown here is derived from an EMBL/GenBank/DDBJ whole genome shotgun (WGS) entry which is preliminary data.</text>
</comment>
<gene>
    <name evidence="1" type="ORF">AVEN_94643_1</name>
</gene>
<evidence type="ECO:0000313" key="2">
    <source>
        <dbReference type="Proteomes" id="UP000499080"/>
    </source>
</evidence>
<dbReference type="AlphaFoldDB" id="A0A4Y2VR29"/>
<protein>
    <submittedName>
        <fullName evidence="1">Uncharacterized protein</fullName>
    </submittedName>
</protein>
<sequence length="74" mass="8231">RCSTVPVYVLLCRNEANRQLLLMESATLGERERLIANNSGDVKRKEAGFKGAQRQLVPASEKMCAPETNVLDLQ</sequence>
<feature type="non-terminal residue" evidence="1">
    <location>
        <position position="1"/>
    </location>
</feature>
<proteinExistence type="predicted"/>
<keyword evidence="2" id="KW-1185">Reference proteome</keyword>
<organism evidence="1 2">
    <name type="scientific">Araneus ventricosus</name>
    <name type="common">Orbweaver spider</name>
    <name type="synonym">Epeira ventricosa</name>
    <dbReference type="NCBI Taxonomy" id="182803"/>
    <lineage>
        <taxon>Eukaryota</taxon>
        <taxon>Metazoa</taxon>
        <taxon>Ecdysozoa</taxon>
        <taxon>Arthropoda</taxon>
        <taxon>Chelicerata</taxon>
        <taxon>Arachnida</taxon>
        <taxon>Araneae</taxon>
        <taxon>Araneomorphae</taxon>
        <taxon>Entelegynae</taxon>
        <taxon>Araneoidea</taxon>
        <taxon>Araneidae</taxon>
        <taxon>Araneus</taxon>
    </lineage>
</organism>
<reference evidence="1 2" key="1">
    <citation type="journal article" date="2019" name="Sci. Rep.">
        <title>Orb-weaving spider Araneus ventricosus genome elucidates the spidroin gene catalogue.</title>
        <authorList>
            <person name="Kono N."/>
            <person name="Nakamura H."/>
            <person name="Ohtoshi R."/>
            <person name="Moran D.A.P."/>
            <person name="Shinohara A."/>
            <person name="Yoshida Y."/>
            <person name="Fujiwara M."/>
            <person name="Mori M."/>
            <person name="Tomita M."/>
            <person name="Arakawa K."/>
        </authorList>
    </citation>
    <scope>NUCLEOTIDE SEQUENCE [LARGE SCALE GENOMIC DNA]</scope>
</reference>